<gene>
    <name evidence="2" type="ordered locus">Hac_0435</name>
</gene>
<evidence type="ECO:0008006" key="4">
    <source>
        <dbReference type="Google" id="ProtNLM"/>
    </source>
</evidence>
<reference evidence="2 3" key="1">
    <citation type="journal article" date="2006" name="PLoS Genet.">
        <title>Who ate whom? Adaptive Helicobacter genomic changes that accompanied a host jump from early humans to large felines.</title>
        <authorList>
            <person name="Eppinger M."/>
            <person name="Baar C."/>
            <person name="Linz B."/>
            <person name="Raddatz G."/>
            <person name="Lanz C."/>
            <person name="Keller H."/>
            <person name="Morelli G."/>
            <person name="Gressmann H."/>
            <person name="Achtman M."/>
            <person name="Schuster S.C."/>
        </authorList>
    </citation>
    <scope>NUCLEOTIDE SEQUENCE [LARGE SCALE GENOMIC DNA]</scope>
    <source>
        <strain evidence="2 3">Sheeba</strain>
    </source>
</reference>
<dbReference type="GeneID" id="31757941"/>
<keyword evidence="3" id="KW-1185">Reference proteome</keyword>
<evidence type="ECO:0000256" key="1">
    <source>
        <dbReference type="SAM" id="SignalP"/>
    </source>
</evidence>
<protein>
    <recommendedName>
        <fullName evidence="4">Hof-family outer membrane protein</fullName>
    </recommendedName>
</protein>
<dbReference type="HOGENOM" id="CLU_054360_1_0_7"/>
<dbReference type="BioCyc" id="HACI382638:HAC_RS01985-MONOMER"/>
<dbReference type="EMBL" id="AM260522">
    <property type="protein sequence ID" value="CAJ99267.1"/>
    <property type="molecule type" value="Genomic_DNA"/>
</dbReference>
<feature type="chain" id="PRO_5004186860" description="Hof-family outer membrane protein" evidence="1">
    <location>
        <begin position="25"/>
        <end position="436"/>
    </location>
</feature>
<name>Q17YK9_HELAH</name>
<keyword evidence="1" id="KW-0732">Signal</keyword>
<dbReference type="RefSeq" id="WP_011577381.1">
    <property type="nucleotide sequence ID" value="NC_008229.1"/>
</dbReference>
<dbReference type="AlphaFoldDB" id="Q17YK9"/>
<organism evidence="2 3">
    <name type="scientific">Helicobacter acinonychis (strain Sheeba)</name>
    <dbReference type="NCBI Taxonomy" id="382638"/>
    <lineage>
        <taxon>Bacteria</taxon>
        <taxon>Pseudomonadati</taxon>
        <taxon>Campylobacterota</taxon>
        <taxon>Epsilonproteobacteria</taxon>
        <taxon>Campylobacterales</taxon>
        <taxon>Helicobacteraceae</taxon>
        <taxon>Helicobacter</taxon>
    </lineage>
</organism>
<sequence>MIFLKKSLCALLFSSFLIAPLMKAASFVYDLKFMSFNYNLLSPPNNPYWNSLTNMKVRLIPQIGVQLDKRQALMLGAWFIQNLHTHYSYFPYSWGVTMYYQYIGKNLRFFLGIVPRSYQIGHYPLSAFKKLFWFIDPTFRGGAFQFKPAYDPNRWWNGWFESVVDWYGGRNWNNQPKKKNYDFSQFLYFVSSEFQFLKGYLGLGGQLVIFHNASSHSMGDNYPYGGNSYFKPGDATPQWPNGYPYFSQKDNPQGGEIGKYSNPTILDRIYYHAYLKADFKNLMPYMDNIFMTFGTQSSQTHYCVRYASECKNAQFYNSFGGEFYAQVQYKGFGIFNRYYFSNKPQMHFYATYGQSLYTGLPWYRAPNFDMIGLYYVYKNKWVSVRADAFFNFLGGGDGYHLYGKGGKWITTYQQFLTLSIDTQELIDFVKSKIPNK</sequence>
<dbReference type="OrthoDB" id="5327099at2"/>
<evidence type="ECO:0000313" key="2">
    <source>
        <dbReference type="EMBL" id="CAJ99267.1"/>
    </source>
</evidence>
<accession>Q17YK9</accession>
<feature type="signal peptide" evidence="1">
    <location>
        <begin position="1"/>
        <end position="24"/>
    </location>
</feature>
<dbReference type="KEGG" id="hac:Hac_0435"/>
<evidence type="ECO:0000313" key="3">
    <source>
        <dbReference type="Proteomes" id="UP000000775"/>
    </source>
</evidence>
<proteinExistence type="predicted"/>
<dbReference type="Proteomes" id="UP000000775">
    <property type="component" value="Chromosome"/>
</dbReference>